<gene>
    <name evidence="2" type="ORF">SAMN05660976_03195</name>
</gene>
<name>A0A1H7SJ45_9ACTN</name>
<dbReference type="AlphaFoldDB" id="A0A1H7SJ45"/>
<protein>
    <recommendedName>
        <fullName evidence="4">WD40-like Beta Propeller Repeat</fullName>
    </recommendedName>
</protein>
<dbReference type="InterPro" id="IPR011044">
    <property type="entry name" value="Quino_amine_DH_bsu"/>
</dbReference>
<evidence type="ECO:0000313" key="3">
    <source>
        <dbReference type="Proteomes" id="UP000198953"/>
    </source>
</evidence>
<accession>A0A1H7SJ45</accession>
<organism evidence="2 3">
    <name type="scientific">Nonomuraea pusilla</name>
    <dbReference type="NCBI Taxonomy" id="46177"/>
    <lineage>
        <taxon>Bacteria</taxon>
        <taxon>Bacillati</taxon>
        <taxon>Actinomycetota</taxon>
        <taxon>Actinomycetes</taxon>
        <taxon>Streptosporangiales</taxon>
        <taxon>Streptosporangiaceae</taxon>
        <taxon>Nonomuraea</taxon>
    </lineage>
</organism>
<dbReference type="Gene3D" id="2.120.10.30">
    <property type="entry name" value="TolB, C-terminal domain"/>
    <property type="match status" value="1"/>
</dbReference>
<proteinExistence type="predicted"/>
<keyword evidence="3" id="KW-1185">Reference proteome</keyword>
<evidence type="ECO:0000256" key="1">
    <source>
        <dbReference type="SAM" id="SignalP"/>
    </source>
</evidence>
<sequence>MISKWAAAVAVFPVVMLPFSATAAPAAAQAGVIRYAVQKSCEKGRACPALRLVRADGSARTLGDTSSDEGAVPVAVSADGRRVAYFRKKDRRLVVRGADGRARAVGGVRQPRNEAGVDETRLLLSPDGGKLAYVPNDGEHRVRVFDTATGRKAGTLPAASGAWTVGFSGDGGEVLLVRGYDVREAVVADLRGRTLRRVVPPQVVGANLPVDGAEGKVAALAADGRRLAVYVPGDDPGVLVYDVASGAQVTRVPLPAGVVPVAATWTGADEVTVRAERAGLVTTVAVDVAAGTARTVSTYRAPRSGRVYHAGG</sequence>
<keyword evidence="1" id="KW-0732">Signal</keyword>
<feature type="chain" id="PRO_5011457276" description="WD40-like Beta Propeller Repeat" evidence="1">
    <location>
        <begin position="24"/>
        <end position="312"/>
    </location>
</feature>
<dbReference type="RefSeq" id="WP_143078672.1">
    <property type="nucleotide sequence ID" value="NZ_FOBF01000006.1"/>
</dbReference>
<dbReference type="SUPFAM" id="SSF50969">
    <property type="entry name" value="YVTN repeat-like/Quinoprotein amine dehydrogenase"/>
    <property type="match status" value="1"/>
</dbReference>
<evidence type="ECO:0008006" key="4">
    <source>
        <dbReference type="Google" id="ProtNLM"/>
    </source>
</evidence>
<evidence type="ECO:0000313" key="2">
    <source>
        <dbReference type="EMBL" id="SEL71704.1"/>
    </source>
</evidence>
<reference evidence="2 3" key="1">
    <citation type="submission" date="2016-10" db="EMBL/GenBank/DDBJ databases">
        <authorList>
            <person name="de Groot N.N."/>
        </authorList>
    </citation>
    <scope>NUCLEOTIDE SEQUENCE [LARGE SCALE GENOMIC DNA]</scope>
    <source>
        <strain evidence="2 3">DSM 43357</strain>
    </source>
</reference>
<dbReference type="EMBL" id="FOBF01000006">
    <property type="protein sequence ID" value="SEL71704.1"/>
    <property type="molecule type" value="Genomic_DNA"/>
</dbReference>
<feature type="signal peptide" evidence="1">
    <location>
        <begin position="1"/>
        <end position="23"/>
    </location>
</feature>
<dbReference type="STRING" id="46177.SAMN05660976_03195"/>
<dbReference type="OrthoDB" id="3512658at2"/>
<dbReference type="InterPro" id="IPR011042">
    <property type="entry name" value="6-blade_b-propeller_TolB-like"/>
</dbReference>
<dbReference type="Proteomes" id="UP000198953">
    <property type="component" value="Unassembled WGS sequence"/>
</dbReference>